<accession>A0A6C0H0R1</accession>
<evidence type="ECO:0000313" key="2">
    <source>
        <dbReference type="EMBL" id="QHT74029.1"/>
    </source>
</evidence>
<dbReference type="EMBL" id="MN739836">
    <property type="protein sequence ID" value="QHT74029.1"/>
    <property type="molecule type" value="Genomic_DNA"/>
</dbReference>
<sequence>MDPNYLSDDEEYTNYKDKQDDYGNIMIEYDRDYVGYDSSDEINEDELDEEELKEYHEYLEYKKKERELIMNSSKEIIYCEQEIIYCEEEIINNKKKKSKEPKKNNSMNFAEFNNYIDKVIESNKPKKFVSKRLLDKKGLHEDIEKHDTINTKSRQFNPKLPPYFHANKKR</sequence>
<proteinExistence type="predicted"/>
<reference evidence="2" key="1">
    <citation type="journal article" date="2020" name="Nature">
        <title>Giant virus diversity and host interactions through global metagenomics.</title>
        <authorList>
            <person name="Schulz F."/>
            <person name="Roux S."/>
            <person name="Paez-Espino D."/>
            <person name="Jungbluth S."/>
            <person name="Walsh D.A."/>
            <person name="Denef V.J."/>
            <person name="McMahon K.D."/>
            <person name="Konstantinidis K.T."/>
            <person name="Eloe-Fadrosh E.A."/>
            <person name="Kyrpides N.C."/>
            <person name="Woyke T."/>
        </authorList>
    </citation>
    <scope>NUCLEOTIDE SEQUENCE</scope>
    <source>
        <strain evidence="2">GVMAG-M-3300023179-4</strain>
    </source>
</reference>
<dbReference type="AlphaFoldDB" id="A0A6C0H0R1"/>
<organism evidence="2">
    <name type="scientific">viral metagenome</name>
    <dbReference type="NCBI Taxonomy" id="1070528"/>
    <lineage>
        <taxon>unclassified sequences</taxon>
        <taxon>metagenomes</taxon>
        <taxon>organismal metagenomes</taxon>
    </lineage>
</organism>
<protein>
    <submittedName>
        <fullName evidence="2">Uncharacterized protein</fullName>
    </submittedName>
</protein>
<feature type="region of interest" description="Disordered" evidence="1">
    <location>
        <begin position="145"/>
        <end position="170"/>
    </location>
</feature>
<evidence type="ECO:0000256" key="1">
    <source>
        <dbReference type="SAM" id="MobiDB-lite"/>
    </source>
</evidence>
<name>A0A6C0H0R1_9ZZZZ</name>